<dbReference type="PANTHER" id="PTHR36540:SF1">
    <property type="entry name" value="PYRIMIDINE_PURINE NUCLEOSIDE PHOSPHORYLASE"/>
    <property type="match status" value="1"/>
</dbReference>
<keyword evidence="5" id="KW-1185">Reference proteome</keyword>
<dbReference type="GO" id="GO:0009032">
    <property type="term" value="F:thymidine phosphorylase activity"/>
    <property type="evidence" value="ECO:0007669"/>
    <property type="project" value="RHEA"/>
</dbReference>
<dbReference type="Proteomes" id="UP000243535">
    <property type="component" value="Unassembled WGS sequence"/>
</dbReference>
<sequence length="104" mass="11142">MEQQFSNVSVSKKANVYFEGKCVSHAITLPDGSRKSVGVILPGKLVFNTAAPEVIEVIEGVCSVTLAGQTTASDYRAGDAFHVEADSSFTIEVSETLHYVCHYG</sequence>
<accession>A0A0K6GW55</accession>
<dbReference type="RefSeq" id="WP_054286827.1">
    <property type="nucleotide sequence ID" value="NZ_CYHA01000002.1"/>
</dbReference>
<dbReference type="OrthoDB" id="9793848at2"/>
<dbReference type="EC" id="2.4.2.1" evidence="3"/>
<dbReference type="GO" id="GO:0005829">
    <property type="term" value="C:cytosol"/>
    <property type="evidence" value="ECO:0007669"/>
    <property type="project" value="TreeGrafter"/>
</dbReference>
<reference evidence="5" key="1">
    <citation type="submission" date="2015-08" db="EMBL/GenBank/DDBJ databases">
        <authorList>
            <person name="Varghese N."/>
        </authorList>
    </citation>
    <scope>NUCLEOTIDE SEQUENCE [LARGE SCALE GENOMIC DNA]</scope>
    <source>
        <strain evidence="5">DSM 17901</strain>
    </source>
</reference>
<comment type="catalytic activity">
    <reaction evidence="3">
        <text>thymidine + phosphate = 2-deoxy-alpha-D-ribose 1-phosphate + thymine</text>
        <dbReference type="Rhea" id="RHEA:16037"/>
        <dbReference type="ChEBI" id="CHEBI:17748"/>
        <dbReference type="ChEBI" id="CHEBI:17821"/>
        <dbReference type="ChEBI" id="CHEBI:43474"/>
        <dbReference type="ChEBI" id="CHEBI:57259"/>
        <dbReference type="EC" id="2.4.2.2"/>
    </reaction>
</comment>
<evidence type="ECO:0000256" key="3">
    <source>
        <dbReference type="HAMAP-Rule" id="MF_01537"/>
    </source>
</evidence>
<dbReference type="SUPFAM" id="SSF51182">
    <property type="entry name" value="RmlC-like cupins"/>
    <property type="match status" value="1"/>
</dbReference>
<protein>
    <recommendedName>
        <fullName evidence="3">Pyrimidine/purine nucleoside phosphorylase</fullName>
        <ecNumber evidence="3">2.4.2.1</ecNumber>
        <ecNumber evidence="3">2.4.2.2</ecNumber>
    </recommendedName>
    <alternativeName>
        <fullName evidence="3">Adenosine phosphorylase</fullName>
    </alternativeName>
    <alternativeName>
        <fullName evidence="3">Cytidine phosphorylase</fullName>
    </alternativeName>
    <alternativeName>
        <fullName evidence="3">Guanosine phosphorylase</fullName>
    </alternativeName>
    <alternativeName>
        <fullName evidence="3">Inosine phosphorylase</fullName>
    </alternativeName>
    <alternativeName>
        <fullName evidence="3">Thymidine phosphorylase</fullName>
    </alternativeName>
    <alternativeName>
        <fullName evidence="3">Uridine phosphorylase</fullName>
    </alternativeName>
    <alternativeName>
        <fullName evidence="3">Xanthosine phosphorylase</fullName>
    </alternativeName>
</protein>
<dbReference type="GO" id="GO:0004850">
    <property type="term" value="F:uridine phosphorylase activity"/>
    <property type="evidence" value="ECO:0007669"/>
    <property type="project" value="RHEA"/>
</dbReference>
<dbReference type="GO" id="GO:0047975">
    <property type="term" value="F:guanosine phosphorylase activity"/>
    <property type="evidence" value="ECO:0007669"/>
    <property type="project" value="RHEA"/>
</dbReference>
<keyword evidence="2 3" id="KW-0808">Transferase</keyword>
<organism evidence="4 5">
    <name type="scientific">Gulbenkiania indica</name>
    <dbReference type="NCBI Taxonomy" id="375574"/>
    <lineage>
        <taxon>Bacteria</taxon>
        <taxon>Pseudomonadati</taxon>
        <taxon>Pseudomonadota</taxon>
        <taxon>Betaproteobacteria</taxon>
        <taxon>Neisseriales</taxon>
        <taxon>Chromobacteriaceae</taxon>
        <taxon>Gulbenkiania</taxon>
    </lineage>
</organism>
<dbReference type="CDD" id="cd20296">
    <property type="entry name" value="cupin_PpnP-like"/>
    <property type="match status" value="1"/>
</dbReference>
<dbReference type="PANTHER" id="PTHR36540">
    <property type="entry name" value="PYRIMIDINE/PURINE NUCLEOSIDE PHOSPHORYLASE"/>
    <property type="match status" value="1"/>
</dbReference>
<comment type="catalytic activity">
    <reaction evidence="3">
        <text>adenosine + phosphate = alpha-D-ribose 1-phosphate + adenine</text>
        <dbReference type="Rhea" id="RHEA:27642"/>
        <dbReference type="ChEBI" id="CHEBI:16335"/>
        <dbReference type="ChEBI" id="CHEBI:16708"/>
        <dbReference type="ChEBI" id="CHEBI:43474"/>
        <dbReference type="ChEBI" id="CHEBI:57720"/>
        <dbReference type="EC" id="2.4.2.1"/>
    </reaction>
</comment>
<comment type="catalytic activity">
    <reaction evidence="3">
        <text>inosine + phosphate = alpha-D-ribose 1-phosphate + hypoxanthine</text>
        <dbReference type="Rhea" id="RHEA:27646"/>
        <dbReference type="ChEBI" id="CHEBI:17368"/>
        <dbReference type="ChEBI" id="CHEBI:17596"/>
        <dbReference type="ChEBI" id="CHEBI:43474"/>
        <dbReference type="ChEBI" id="CHEBI:57720"/>
        <dbReference type="EC" id="2.4.2.1"/>
    </reaction>
</comment>
<comment type="catalytic activity">
    <reaction evidence="3">
        <text>cytidine + phosphate = cytosine + alpha-D-ribose 1-phosphate</text>
        <dbReference type="Rhea" id="RHEA:52540"/>
        <dbReference type="ChEBI" id="CHEBI:16040"/>
        <dbReference type="ChEBI" id="CHEBI:17562"/>
        <dbReference type="ChEBI" id="CHEBI:43474"/>
        <dbReference type="ChEBI" id="CHEBI:57720"/>
        <dbReference type="EC" id="2.4.2.2"/>
    </reaction>
</comment>
<name>A0A0K6GW55_9NEIS</name>
<dbReference type="HAMAP" id="MF_01537">
    <property type="entry name" value="Nucleos_phosphorylase_PpnP"/>
    <property type="match status" value="1"/>
</dbReference>
<gene>
    <name evidence="3" type="primary">ppnP</name>
    <name evidence="4" type="ORF">Ga0061063_1433</name>
</gene>
<dbReference type="EMBL" id="CYHA01000002">
    <property type="protein sequence ID" value="CUA82738.1"/>
    <property type="molecule type" value="Genomic_DNA"/>
</dbReference>
<keyword evidence="1 3" id="KW-0328">Glycosyltransferase</keyword>
<proteinExistence type="inferred from homology"/>
<evidence type="ECO:0000256" key="1">
    <source>
        <dbReference type="ARBA" id="ARBA00022676"/>
    </source>
</evidence>
<comment type="similarity">
    <text evidence="3">Belongs to the nucleoside phosphorylase PpnP family.</text>
</comment>
<dbReference type="Gene3D" id="2.60.120.10">
    <property type="entry name" value="Jelly Rolls"/>
    <property type="match status" value="1"/>
</dbReference>
<dbReference type="STRING" id="375574.GCA_001418035_01225"/>
<dbReference type="InterPro" id="IPR014710">
    <property type="entry name" value="RmlC-like_jellyroll"/>
</dbReference>
<dbReference type="InterPro" id="IPR011051">
    <property type="entry name" value="RmlC_Cupin_sf"/>
</dbReference>
<comment type="catalytic activity">
    <reaction evidence="3">
        <text>xanthosine + phosphate = alpha-D-ribose 1-phosphate + xanthine</text>
        <dbReference type="Rhea" id="RHEA:27638"/>
        <dbReference type="ChEBI" id="CHEBI:17712"/>
        <dbReference type="ChEBI" id="CHEBI:18107"/>
        <dbReference type="ChEBI" id="CHEBI:43474"/>
        <dbReference type="ChEBI" id="CHEBI:57720"/>
        <dbReference type="EC" id="2.4.2.1"/>
    </reaction>
</comment>
<evidence type="ECO:0000313" key="5">
    <source>
        <dbReference type="Proteomes" id="UP000243535"/>
    </source>
</evidence>
<dbReference type="GO" id="GO:0004731">
    <property type="term" value="F:purine-nucleoside phosphorylase activity"/>
    <property type="evidence" value="ECO:0007669"/>
    <property type="project" value="UniProtKB-UniRule"/>
</dbReference>
<comment type="catalytic activity">
    <reaction evidence="3">
        <text>a purine D-ribonucleoside + phosphate = a purine nucleobase + alpha-D-ribose 1-phosphate</text>
        <dbReference type="Rhea" id="RHEA:19805"/>
        <dbReference type="ChEBI" id="CHEBI:26386"/>
        <dbReference type="ChEBI" id="CHEBI:43474"/>
        <dbReference type="ChEBI" id="CHEBI:57720"/>
        <dbReference type="ChEBI" id="CHEBI:142355"/>
        <dbReference type="EC" id="2.4.2.1"/>
    </reaction>
</comment>
<evidence type="ECO:0000313" key="4">
    <source>
        <dbReference type="EMBL" id="CUA82738.1"/>
    </source>
</evidence>
<comment type="catalytic activity">
    <reaction evidence="3">
        <text>guanosine + phosphate = alpha-D-ribose 1-phosphate + guanine</text>
        <dbReference type="Rhea" id="RHEA:13233"/>
        <dbReference type="ChEBI" id="CHEBI:16235"/>
        <dbReference type="ChEBI" id="CHEBI:16750"/>
        <dbReference type="ChEBI" id="CHEBI:43474"/>
        <dbReference type="ChEBI" id="CHEBI:57720"/>
        <dbReference type="EC" id="2.4.2.1"/>
    </reaction>
</comment>
<comment type="function">
    <text evidence="3">Catalyzes the phosphorolysis of diverse nucleosides, yielding D-ribose 1-phosphate and the respective free bases. Can use uridine, adenosine, guanosine, cytidine, thymidine, inosine and xanthosine as substrates. Also catalyzes the reverse reactions.</text>
</comment>
<dbReference type="EC" id="2.4.2.2" evidence="3"/>
<dbReference type="InterPro" id="IPR009664">
    <property type="entry name" value="Ppnp"/>
</dbReference>
<dbReference type="AlphaFoldDB" id="A0A0K6GW55"/>
<dbReference type="Pfam" id="PF06865">
    <property type="entry name" value="Ppnp"/>
    <property type="match status" value="1"/>
</dbReference>
<evidence type="ECO:0000256" key="2">
    <source>
        <dbReference type="ARBA" id="ARBA00022679"/>
    </source>
</evidence>
<comment type="catalytic activity">
    <reaction evidence="3">
        <text>uridine + phosphate = alpha-D-ribose 1-phosphate + uracil</text>
        <dbReference type="Rhea" id="RHEA:24388"/>
        <dbReference type="ChEBI" id="CHEBI:16704"/>
        <dbReference type="ChEBI" id="CHEBI:17568"/>
        <dbReference type="ChEBI" id="CHEBI:43474"/>
        <dbReference type="ChEBI" id="CHEBI:57720"/>
        <dbReference type="EC" id="2.4.2.2"/>
    </reaction>
</comment>